<keyword evidence="3" id="KW-0551">Lipid droplet</keyword>
<keyword evidence="7" id="KW-1185">Reference proteome</keyword>
<name>A0A9W9VSP8_9EURO</name>
<evidence type="ECO:0000256" key="2">
    <source>
        <dbReference type="ARBA" id="ARBA00008300"/>
    </source>
</evidence>
<evidence type="ECO:0000256" key="4">
    <source>
        <dbReference type="ARBA" id="ARBA00022801"/>
    </source>
</evidence>
<dbReference type="RefSeq" id="XP_056486401.1">
    <property type="nucleotide sequence ID" value="XM_056635781.1"/>
</dbReference>
<dbReference type="OrthoDB" id="448051at2759"/>
<comment type="caution">
    <text evidence="6">The sequence shown here is derived from an EMBL/GenBank/DDBJ whole genome shotgun (WGS) entry which is preliminary data.</text>
</comment>
<dbReference type="GO" id="GO:0019915">
    <property type="term" value="P:lipid storage"/>
    <property type="evidence" value="ECO:0007669"/>
    <property type="project" value="InterPro"/>
</dbReference>
<comment type="subcellular location">
    <subcellularLocation>
        <location evidence="1">Lipid droplet</location>
    </subcellularLocation>
</comment>
<feature type="region of interest" description="Disordered" evidence="5">
    <location>
        <begin position="84"/>
        <end position="113"/>
    </location>
</feature>
<evidence type="ECO:0000313" key="7">
    <source>
        <dbReference type="Proteomes" id="UP001147747"/>
    </source>
</evidence>
<dbReference type="InterPro" id="IPR019363">
    <property type="entry name" value="LDAH"/>
</dbReference>
<organism evidence="6 7">
    <name type="scientific">Penicillium cosmopolitanum</name>
    <dbReference type="NCBI Taxonomy" id="1131564"/>
    <lineage>
        <taxon>Eukaryota</taxon>
        <taxon>Fungi</taxon>
        <taxon>Dikarya</taxon>
        <taxon>Ascomycota</taxon>
        <taxon>Pezizomycotina</taxon>
        <taxon>Eurotiomycetes</taxon>
        <taxon>Eurotiomycetidae</taxon>
        <taxon>Eurotiales</taxon>
        <taxon>Aspergillaceae</taxon>
        <taxon>Penicillium</taxon>
    </lineage>
</organism>
<keyword evidence="4" id="KW-0378">Hydrolase</keyword>
<reference evidence="6" key="2">
    <citation type="journal article" date="2023" name="IMA Fungus">
        <title>Comparative genomic study of the Penicillium genus elucidates a diverse pangenome and 15 lateral gene transfer events.</title>
        <authorList>
            <person name="Petersen C."/>
            <person name="Sorensen T."/>
            <person name="Nielsen M.R."/>
            <person name="Sondergaard T.E."/>
            <person name="Sorensen J.L."/>
            <person name="Fitzpatrick D.A."/>
            <person name="Frisvad J.C."/>
            <person name="Nielsen K.L."/>
        </authorList>
    </citation>
    <scope>NUCLEOTIDE SEQUENCE</scope>
    <source>
        <strain evidence="6">IBT 29677</strain>
    </source>
</reference>
<dbReference type="PANTHER" id="PTHR13390">
    <property type="entry name" value="LIPASE"/>
    <property type="match status" value="1"/>
</dbReference>
<dbReference type="SUPFAM" id="SSF53474">
    <property type="entry name" value="alpha/beta-Hydrolases"/>
    <property type="match status" value="1"/>
</dbReference>
<dbReference type="GO" id="GO:0072330">
    <property type="term" value="P:monocarboxylic acid biosynthetic process"/>
    <property type="evidence" value="ECO:0007669"/>
    <property type="project" value="UniProtKB-ARBA"/>
</dbReference>
<dbReference type="Pfam" id="PF10230">
    <property type="entry name" value="LIDHydrolase"/>
    <property type="match status" value="2"/>
</dbReference>
<protein>
    <recommendedName>
        <fullName evidence="8">Lipid droplet-associated hydrolase</fullName>
    </recommendedName>
</protein>
<reference evidence="6" key="1">
    <citation type="submission" date="2022-12" db="EMBL/GenBank/DDBJ databases">
        <authorList>
            <person name="Petersen C."/>
        </authorList>
    </citation>
    <scope>NUCLEOTIDE SEQUENCE</scope>
    <source>
        <strain evidence="6">IBT 29677</strain>
    </source>
</reference>
<evidence type="ECO:0000256" key="3">
    <source>
        <dbReference type="ARBA" id="ARBA00022677"/>
    </source>
</evidence>
<proteinExistence type="inferred from homology"/>
<evidence type="ECO:0000256" key="5">
    <source>
        <dbReference type="SAM" id="MobiDB-lite"/>
    </source>
</evidence>
<dbReference type="GO" id="GO:0017000">
    <property type="term" value="P:antibiotic biosynthetic process"/>
    <property type="evidence" value="ECO:0007669"/>
    <property type="project" value="UniProtKB-ARBA"/>
</dbReference>
<evidence type="ECO:0008006" key="8">
    <source>
        <dbReference type="Google" id="ProtNLM"/>
    </source>
</evidence>
<dbReference type="GO" id="GO:0005811">
    <property type="term" value="C:lipid droplet"/>
    <property type="evidence" value="ECO:0007669"/>
    <property type="project" value="UniProtKB-SubCell"/>
</dbReference>
<accession>A0A9W9VSP8</accession>
<dbReference type="AlphaFoldDB" id="A0A9W9VSP8"/>
<dbReference type="Proteomes" id="UP001147747">
    <property type="component" value="Unassembled WGS sequence"/>
</dbReference>
<dbReference type="Gene3D" id="3.40.50.1820">
    <property type="entry name" value="alpha/beta hydrolase"/>
    <property type="match status" value="1"/>
</dbReference>
<dbReference type="GeneID" id="81374761"/>
<evidence type="ECO:0000256" key="1">
    <source>
        <dbReference type="ARBA" id="ARBA00004502"/>
    </source>
</evidence>
<dbReference type="GO" id="GO:0016298">
    <property type="term" value="F:lipase activity"/>
    <property type="evidence" value="ECO:0007669"/>
    <property type="project" value="InterPro"/>
</dbReference>
<comment type="similarity">
    <text evidence="2">Belongs to the AB hydrolase superfamily. LDAH family.</text>
</comment>
<dbReference type="PANTHER" id="PTHR13390:SF0">
    <property type="entry name" value="LIPID DROPLET-ASSOCIATED HYDROLASE"/>
    <property type="match status" value="1"/>
</dbReference>
<evidence type="ECO:0000313" key="6">
    <source>
        <dbReference type="EMBL" id="KAJ5388603.1"/>
    </source>
</evidence>
<dbReference type="EMBL" id="JAPZBU010000009">
    <property type="protein sequence ID" value="KAJ5388603.1"/>
    <property type="molecule type" value="Genomic_DNA"/>
</dbReference>
<gene>
    <name evidence="6" type="ORF">N7509_011144</name>
</gene>
<sequence length="387" mass="43067">MESRVTKNVFCTYAGDESEADTTIFFISGNPGLISYYHPFLSLLAKHLAADQGEEEEKECSTPKPVSQTSFRIYGCSLGGFEITEQSQNHRSSEESSSSPNGRQNKSKSNGESRELYNLEEQISFVQGKLNQLMRNISSGKKQRVILIGHSVGTYMALEILRRHRETMTESQSDGTDNTPDFDIIGGIMLFPTVMDISASPSGQKLTTLLSIIPQFALVVSFFARLLTFILPDSILKSAIRAVMRSPPPHALETTFTFLKSPGGDTTGSVSLFVPNILISCETDDTDHLRHMAADEMSSITTDKWTDDVWGVSSTRDPVAKLFFYFGRNDHWVAEKTRDEIIALKGCKDGLGPKMFVCEEGLPHAFCLSKFRLRVVTIILWRSVESC</sequence>
<dbReference type="InterPro" id="IPR029058">
    <property type="entry name" value="AB_hydrolase_fold"/>
</dbReference>